<dbReference type="InterPro" id="IPR011010">
    <property type="entry name" value="DNA_brk_join_enz"/>
</dbReference>
<dbReference type="OrthoDB" id="6388170at2"/>
<dbReference type="PANTHER" id="PTHR30349">
    <property type="entry name" value="PHAGE INTEGRASE-RELATED"/>
    <property type="match status" value="1"/>
</dbReference>
<dbReference type="PANTHER" id="PTHR30349:SF64">
    <property type="entry name" value="PROPHAGE INTEGRASE INTD-RELATED"/>
    <property type="match status" value="1"/>
</dbReference>
<organism evidence="4 5">
    <name type="scientific">Vibrio tapetis subsp. tapetis</name>
    <dbReference type="NCBI Taxonomy" id="1671868"/>
    <lineage>
        <taxon>Bacteria</taxon>
        <taxon>Pseudomonadati</taxon>
        <taxon>Pseudomonadota</taxon>
        <taxon>Gammaproteobacteria</taxon>
        <taxon>Vibrionales</taxon>
        <taxon>Vibrionaceae</taxon>
        <taxon>Vibrio</taxon>
    </lineage>
</organism>
<evidence type="ECO:0000259" key="3">
    <source>
        <dbReference type="PROSITE" id="PS51898"/>
    </source>
</evidence>
<dbReference type="SUPFAM" id="SSF56349">
    <property type="entry name" value="DNA breaking-rejoining enzymes"/>
    <property type="match status" value="1"/>
</dbReference>
<dbReference type="CDD" id="cd00397">
    <property type="entry name" value="DNA_BRE_C"/>
    <property type="match status" value="1"/>
</dbReference>
<dbReference type="Proteomes" id="UP000235828">
    <property type="component" value="Chromosome A"/>
</dbReference>
<dbReference type="InterPro" id="IPR050090">
    <property type="entry name" value="Tyrosine_recombinase_XerCD"/>
</dbReference>
<evidence type="ECO:0000256" key="1">
    <source>
        <dbReference type="ARBA" id="ARBA00022908"/>
    </source>
</evidence>
<dbReference type="InterPro" id="IPR002104">
    <property type="entry name" value="Integrase_catalytic"/>
</dbReference>
<evidence type="ECO:0000256" key="2">
    <source>
        <dbReference type="ARBA" id="ARBA00023172"/>
    </source>
</evidence>
<name>A0A2N8ZEC1_9VIBR</name>
<dbReference type="PROSITE" id="PS51898">
    <property type="entry name" value="TYR_RECOMBINASE"/>
    <property type="match status" value="1"/>
</dbReference>
<protein>
    <submittedName>
        <fullName evidence="4">MutL protein</fullName>
    </submittedName>
</protein>
<proteinExistence type="predicted"/>
<keyword evidence="2" id="KW-0233">DNA recombination</keyword>
<dbReference type="GO" id="GO:0015074">
    <property type="term" value="P:DNA integration"/>
    <property type="evidence" value="ECO:0007669"/>
    <property type="project" value="UniProtKB-KW"/>
</dbReference>
<evidence type="ECO:0000313" key="4">
    <source>
        <dbReference type="EMBL" id="SON50267.1"/>
    </source>
</evidence>
<keyword evidence="5" id="KW-1185">Reference proteome</keyword>
<gene>
    <name evidence="4" type="ORF">VTAP4600_A2288</name>
</gene>
<dbReference type="EMBL" id="LT960611">
    <property type="protein sequence ID" value="SON50267.1"/>
    <property type="molecule type" value="Genomic_DNA"/>
</dbReference>
<keyword evidence="1" id="KW-0229">DNA integration</keyword>
<reference evidence="4 5" key="1">
    <citation type="submission" date="2017-10" db="EMBL/GenBank/DDBJ databases">
        <authorList>
            <person name="Banno H."/>
            <person name="Chua N.-H."/>
        </authorList>
    </citation>
    <scope>NUCLEOTIDE SEQUENCE [LARGE SCALE GENOMIC DNA]</scope>
    <source>
        <strain evidence="4">Vibrio tapetis CECT4600</strain>
    </source>
</reference>
<dbReference type="RefSeq" id="WP_102522780.1">
    <property type="nucleotide sequence ID" value="NZ_LT960611.1"/>
</dbReference>
<feature type="domain" description="Tyr recombinase" evidence="3">
    <location>
        <begin position="243"/>
        <end position="457"/>
    </location>
</feature>
<dbReference type="AlphaFoldDB" id="A0A2N8ZEC1"/>
<dbReference type="Pfam" id="PF00589">
    <property type="entry name" value="Phage_integrase"/>
    <property type="match status" value="1"/>
</dbReference>
<dbReference type="Gene3D" id="1.10.443.10">
    <property type="entry name" value="Intergrase catalytic core"/>
    <property type="match status" value="1"/>
</dbReference>
<sequence>MIETHEEKHSDIYDDFRLLSIEVDTLAKLKVSESVSIETGMVTYSPYLSPSNLESRLKKTDIIIAPDGKVVYPQSLYLVSKLRGEEAIKDTDSIAKGLLAFTRYLDSTHQPQLDENDNQIQPEYLTYKTLSKYEEEGAPWRFAEHLLANCRSKKNATGNEAYSLNSAKSYMGAVIGFYKWMQKYGYIKNDNDHILTHFSKVEGYEGINQHDVLGHTKFGAKRLYEVSNIMKMFPKSDQTPTYKKLKPMPFDHKELFYQHLDILPKTISLMLKLCVETGARVDEATHFPARNIGDKDCSGLEVVPVHITHTKGSKPRTIEIPIALYEELEQYKESNQRQKNLIRRKELIDSKKEQDTTEYLFVSNKGRPYTENTLEVHFGVLRQHIRAIETSWYYRIHDLRSTYATHWLWNESQKRQVVYDSLMGELADLMGHESTSTTEKYIKFMNKFDIQLRVARNKNRKINGGW</sequence>
<dbReference type="KEGG" id="vta:A2288"/>
<evidence type="ECO:0000313" key="5">
    <source>
        <dbReference type="Proteomes" id="UP000235828"/>
    </source>
</evidence>
<dbReference type="InterPro" id="IPR013762">
    <property type="entry name" value="Integrase-like_cat_sf"/>
</dbReference>
<dbReference type="GO" id="GO:0003677">
    <property type="term" value="F:DNA binding"/>
    <property type="evidence" value="ECO:0007669"/>
    <property type="project" value="InterPro"/>
</dbReference>
<dbReference type="GO" id="GO:0006310">
    <property type="term" value="P:DNA recombination"/>
    <property type="evidence" value="ECO:0007669"/>
    <property type="project" value="UniProtKB-KW"/>
</dbReference>
<accession>A0A2N8ZEC1</accession>